<sequence>MISMLLAFIILMDYILLALILCLSYNGELKRHLYGQR</sequence>
<feature type="transmembrane region" description="Helical" evidence="1">
    <location>
        <begin position="6"/>
        <end position="27"/>
    </location>
</feature>
<dbReference type="AlphaFoldDB" id="A0A0A9HC25"/>
<reference evidence="2" key="1">
    <citation type="submission" date="2014-09" db="EMBL/GenBank/DDBJ databases">
        <authorList>
            <person name="Magalhaes I.L.F."/>
            <person name="Oliveira U."/>
            <person name="Santos F.R."/>
            <person name="Vidigal T.H.D.A."/>
            <person name="Brescovit A.D."/>
            <person name="Santos A.J."/>
        </authorList>
    </citation>
    <scope>NUCLEOTIDE SEQUENCE</scope>
    <source>
        <tissue evidence="2">Shoot tissue taken approximately 20 cm above the soil surface</tissue>
    </source>
</reference>
<protein>
    <submittedName>
        <fullName evidence="2">Uncharacterized protein</fullName>
    </submittedName>
</protein>
<dbReference type="EMBL" id="GBRH01165500">
    <property type="protein sequence ID" value="JAE32396.1"/>
    <property type="molecule type" value="Transcribed_RNA"/>
</dbReference>
<keyword evidence="1" id="KW-1133">Transmembrane helix</keyword>
<name>A0A0A9HC25_ARUDO</name>
<keyword evidence="1" id="KW-0812">Transmembrane</keyword>
<proteinExistence type="predicted"/>
<evidence type="ECO:0000256" key="1">
    <source>
        <dbReference type="SAM" id="Phobius"/>
    </source>
</evidence>
<reference evidence="2" key="2">
    <citation type="journal article" date="2015" name="Data Brief">
        <title>Shoot transcriptome of the giant reed, Arundo donax.</title>
        <authorList>
            <person name="Barrero R.A."/>
            <person name="Guerrero F.D."/>
            <person name="Moolhuijzen P."/>
            <person name="Goolsby J.A."/>
            <person name="Tidwell J."/>
            <person name="Bellgard S.E."/>
            <person name="Bellgard M.I."/>
        </authorList>
    </citation>
    <scope>NUCLEOTIDE SEQUENCE</scope>
    <source>
        <tissue evidence="2">Shoot tissue taken approximately 20 cm above the soil surface</tissue>
    </source>
</reference>
<keyword evidence="1" id="KW-0472">Membrane</keyword>
<organism evidence="2">
    <name type="scientific">Arundo donax</name>
    <name type="common">Giant reed</name>
    <name type="synonym">Donax arundinaceus</name>
    <dbReference type="NCBI Taxonomy" id="35708"/>
    <lineage>
        <taxon>Eukaryota</taxon>
        <taxon>Viridiplantae</taxon>
        <taxon>Streptophyta</taxon>
        <taxon>Embryophyta</taxon>
        <taxon>Tracheophyta</taxon>
        <taxon>Spermatophyta</taxon>
        <taxon>Magnoliopsida</taxon>
        <taxon>Liliopsida</taxon>
        <taxon>Poales</taxon>
        <taxon>Poaceae</taxon>
        <taxon>PACMAD clade</taxon>
        <taxon>Arundinoideae</taxon>
        <taxon>Arundineae</taxon>
        <taxon>Arundo</taxon>
    </lineage>
</organism>
<accession>A0A0A9HC25</accession>
<evidence type="ECO:0000313" key="2">
    <source>
        <dbReference type="EMBL" id="JAE32396.1"/>
    </source>
</evidence>